<sequence>MKYRIRSNVKSRLIITIHCFTHINSQVAEVIARYSTSALEPATVFCFLLFQETTFSPIDMQKPVVNRLSMGDPAQSASQ</sequence>
<dbReference type="OrthoDB" id="1795871at2759"/>
<reference evidence="1" key="1">
    <citation type="submission" date="2018-05" db="EMBL/GenBank/DDBJ databases">
        <title>Draft genome of Mucuna pruriens seed.</title>
        <authorList>
            <person name="Nnadi N.E."/>
            <person name="Vos R."/>
            <person name="Hasami M.H."/>
            <person name="Devisetty U.K."/>
            <person name="Aguiy J.C."/>
        </authorList>
    </citation>
    <scope>NUCLEOTIDE SEQUENCE [LARGE SCALE GENOMIC DNA]</scope>
    <source>
        <strain evidence="1">JCA_2017</strain>
    </source>
</reference>
<gene>
    <name evidence="1" type="ORF">CR513_28118</name>
</gene>
<name>A0A371GHN1_MUCPR</name>
<keyword evidence="2" id="KW-1185">Reference proteome</keyword>
<organism evidence="1 2">
    <name type="scientific">Mucuna pruriens</name>
    <name type="common">Velvet bean</name>
    <name type="synonym">Dolichos pruriens</name>
    <dbReference type="NCBI Taxonomy" id="157652"/>
    <lineage>
        <taxon>Eukaryota</taxon>
        <taxon>Viridiplantae</taxon>
        <taxon>Streptophyta</taxon>
        <taxon>Embryophyta</taxon>
        <taxon>Tracheophyta</taxon>
        <taxon>Spermatophyta</taxon>
        <taxon>Magnoliopsida</taxon>
        <taxon>eudicotyledons</taxon>
        <taxon>Gunneridae</taxon>
        <taxon>Pentapetalae</taxon>
        <taxon>rosids</taxon>
        <taxon>fabids</taxon>
        <taxon>Fabales</taxon>
        <taxon>Fabaceae</taxon>
        <taxon>Papilionoideae</taxon>
        <taxon>50 kb inversion clade</taxon>
        <taxon>NPAAA clade</taxon>
        <taxon>indigoferoid/millettioid clade</taxon>
        <taxon>Phaseoleae</taxon>
        <taxon>Mucuna</taxon>
    </lineage>
</organism>
<evidence type="ECO:0000313" key="1">
    <source>
        <dbReference type="EMBL" id="RDX90061.1"/>
    </source>
</evidence>
<dbReference type="Proteomes" id="UP000257109">
    <property type="component" value="Unassembled WGS sequence"/>
</dbReference>
<evidence type="ECO:0000313" key="2">
    <source>
        <dbReference type="Proteomes" id="UP000257109"/>
    </source>
</evidence>
<accession>A0A371GHN1</accession>
<dbReference type="EMBL" id="QJKJ01005504">
    <property type="protein sequence ID" value="RDX90061.1"/>
    <property type="molecule type" value="Genomic_DNA"/>
</dbReference>
<comment type="caution">
    <text evidence="1">The sequence shown here is derived from an EMBL/GenBank/DDBJ whole genome shotgun (WGS) entry which is preliminary data.</text>
</comment>
<dbReference type="AlphaFoldDB" id="A0A371GHN1"/>
<proteinExistence type="predicted"/>
<feature type="non-terminal residue" evidence="1">
    <location>
        <position position="1"/>
    </location>
</feature>
<protein>
    <submittedName>
        <fullName evidence="1">Uncharacterized protein</fullName>
    </submittedName>
</protein>